<dbReference type="PANTHER" id="PTHR43434">
    <property type="entry name" value="PHOSPHOGLYCOLATE PHOSPHATASE"/>
    <property type="match status" value="1"/>
</dbReference>
<evidence type="ECO:0000313" key="6">
    <source>
        <dbReference type="Proteomes" id="UP000606463"/>
    </source>
</evidence>
<comment type="pathway">
    <text evidence="2">Organic acid metabolism; glycolate biosynthesis; glycolate from 2-phosphoglycolate: step 1/1.</text>
</comment>
<dbReference type="InterPro" id="IPR041492">
    <property type="entry name" value="HAD_2"/>
</dbReference>
<dbReference type="Pfam" id="PF13419">
    <property type="entry name" value="HAD_2"/>
    <property type="match status" value="1"/>
</dbReference>
<dbReference type="SFLD" id="SFLDS00003">
    <property type="entry name" value="Haloacid_Dehalogenase"/>
    <property type="match status" value="1"/>
</dbReference>
<dbReference type="SFLD" id="SFLDG01129">
    <property type="entry name" value="C1.5:_HAD__Beta-PGM__Phosphata"/>
    <property type="match status" value="1"/>
</dbReference>
<reference evidence="5" key="1">
    <citation type="journal article" date="2020" name="ISME J.">
        <title>Gammaproteobacteria mediating utilization of methyl-, sulfur- and petroleum organic compounds in deep ocean hydrothermal plumes.</title>
        <authorList>
            <person name="Zhou Z."/>
            <person name="Liu Y."/>
            <person name="Pan J."/>
            <person name="Cron B.R."/>
            <person name="Toner B.M."/>
            <person name="Anantharaman K."/>
            <person name="Breier J.A."/>
            <person name="Dick G.J."/>
            <person name="Li M."/>
        </authorList>
    </citation>
    <scope>NUCLEOTIDE SEQUENCE</scope>
    <source>
        <strain evidence="5">SZUA-1501</strain>
    </source>
</reference>
<dbReference type="GO" id="GO:0006281">
    <property type="term" value="P:DNA repair"/>
    <property type="evidence" value="ECO:0007669"/>
    <property type="project" value="TreeGrafter"/>
</dbReference>
<dbReference type="InterPro" id="IPR023214">
    <property type="entry name" value="HAD_sf"/>
</dbReference>
<dbReference type="Gene3D" id="1.10.150.520">
    <property type="match status" value="1"/>
</dbReference>
<evidence type="ECO:0000256" key="2">
    <source>
        <dbReference type="ARBA" id="ARBA00004818"/>
    </source>
</evidence>
<dbReference type="AlphaFoldDB" id="A0A9D0YN23"/>
<dbReference type="GO" id="GO:0008967">
    <property type="term" value="F:phosphoglycolate phosphatase activity"/>
    <property type="evidence" value="ECO:0007669"/>
    <property type="project" value="UniProtKB-EC"/>
</dbReference>
<accession>A0A9D0YN23</accession>
<name>A0A9D0YN23_AQUAO</name>
<comment type="caution">
    <text evidence="5">The sequence shown here is derived from an EMBL/GenBank/DDBJ whole genome shotgun (WGS) entry which is preliminary data.</text>
</comment>
<dbReference type="PANTHER" id="PTHR43434:SF1">
    <property type="entry name" value="PHOSPHOGLYCOLATE PHOSPHATASE"/>
    <property type="match status" value="1"/>
</dbReference>
<evidence type="ECO:0000256" key="1">
    <source>
        <dbReference type="ARBA" id="ARBA00000830"/>
    </source>
</evidence>
<evidence type="ECO:0000256" key="3">
    <source>
        <dbReference type="ARBA" id="ARBA00006171"/>
    </source>
</evidence>
<dbReference type="EMBL" id="DQVE01000014">
    <property type="protein sequence ID" value="HIP98010.1"/>
    <property type="molecule type" value="Genomic_DNA"/>
</dbReference>
<protein>
    <recommendedName>
        <fullName evidence="4">phosphoglycolate phosphatase</fullName>
        <ecNumber evidence="4">3.1.3.18</ecNumber>
    </recommendedName>
</protein>
<evidence type="ECO:0000256" key="4">
    <source>
        <dbReference type="ARBA" id="ARBA00013078"/>
    </source>
</evidence>
<comment type="similarity">
    <text evidence="3">Belongs to the HAD-like hydrolase superfamily. CbbY/CbbZ/Gph/YieH family.</text>
</comment>
<sequence>MGKILVFDVDGVIIDVSKTYHLAIQKTVERYVGESVPLEEVKNYKFRWGINNDYYASYAIIALKKYGVPEEEIKKLSLECKNAVAFCLEKRFNLPITVDEVTQTFIDYFEGVKDNEELFLEPFVFEWLKRKKYKLAVLTGRPKGDLEYSFKKFNLLDKFDVIVCDDTIEDVALRKPNPYALYYTLKLLGAKPKDDKYYLGDTVADKWMAQGYKNRYGDTNLTYIQCNFSEKREEGDITFYTPKELKNFLLQL</sequence>
<dbReference type="Proteomes" id="UP000606463">
    <property type="component" value="Unassembled WGS sequence"/>
</dbReference>
<keyword evidence="5" id="KW-0378">Hydrolase</keyword>
<dbReference type="InterPro" id="IPR036412">
    <property type="entry name" value="HAD-like_sf"/>
</dbReference>
<dbReference type="SUPFAM" id="SSF56784">
    <property type="entry name" value="HAD-like"/>
    <property type="match status" value="1"/>
</dbReference>
<dbReference type="Gene3D" id="3.40.50.1000">
    <property type="entry name" value="HAD superfamily/HAD-like"/>
    <property type="match status" value="1"/>
</dbReference>
<dbReference type="InterPro" id="IPR050155">
    <property type="entry name" value="HAD-like_hydrolase_sf"/>
</dbReference>
<gene>
    <name evidence="5" type="ORF">EYH37_01390</name>
</gene>
<organism evidence="5 6">
    <name type="scientific">Aquifex aeolicus</name>
    <dbReference type="NCBI Taxonomy" id="63363"/>
    <lineage>
        <taxon>Bacteria</taxon>
        <taxon>Pseudomonadati</taxon>
        <taxon>Aquificota</taxon>
        <taxon>Aquificia</taxon>
        <taxon>Aquificales</taxon>
        <taxon>Aquificaceae</taxon>
        <taxon>Aquifex</taxon>
    </lineage>
</organism>
<comment type="catalytic activity">
    <reaction evidence="1">
        <text>2-phosphoglycolate + H2O = glycolate + phosphate</text>
        <dbReference type="Rhea" id="RHEA:14369"/>
        <dbReference type="ChEBI" id="CHEBI:15377"/>
        <dbReference type="ChEBI" id="CHEBI:29805"/>
        <dbReference type="ChEBI" id="CHEBI:43474"/>
        <dbReference type="ChEBI" id="CHEBI:58033"/>
        <dbReference type="EC" id="3.1.3.18"/>
    </reaction>
</comment>
<dbReference type="EC" id="3.1.3.18" evidence="4"/>
<evidence type="ECO:0000313" key="5">
    <source>
        <dbReference type="EMBL" id="HIP98010.1"/>
    </source>
</evidence>
<proteinExistence type="inferred from homology"/>